<protein>
    <submittedName>
        <fullName evidence="1">HAD family hydrolase</fullName>
    </submittedName>
</protein>
<evidence type="ECO:0000313" key="2">
    <source>
        <dbReference type="Proteomes" id="UP000274920"/>
    </source>
</evidence>
<comment type="caution">
    <text evidence="1">The sequence shown here is derived from an EMBL/GenBank/DDBJ whole genome shotgun (WGS) entry which is preliminary data.</text>
</comment>
<dbReference type="Pfam" id="PF13419">
    <property type="entry name" value="HAD_2"/>
    <property type="match status" value="1"/>
</dbReference>
<organism evidence="1 2">
    <name type="scientific">Schaedlerella arabinosiphila</name>
    <dbReference type="NCBI Taxonomy" id="2044587"/>
    <lineage>
        <taxon>Bacteria</taxon>
        <taxon>Bacillati</taxon>
        <taxon>Bacillota</taxon>
        <taxon>Clostridia</taxon>
        <taxon>Lachnospirales</taxon>
        <taxon>Lachnospiraceae</taxon>
        <taxon>Schaedlerella</taxon>
    </lineage>
</organism>
<dbReference type="InterPro" id="IPR023214">
    <property type="entry name" value="HAD_sf"/>
</dbReference>
<dbReference type="GO" id="GO:0005829">
    <property type="term" value="C:cytosol"/>
    <property type="evidence" value="ECO:0007669"/>
    <property type="project" value="TreeGrafter"/>
</dbReference>
<name>A0A426DE38_9FIRM</name>
<dbReference type="EMBL" id="RHJS01000002">
    <property type="protein sequence ID" value="RRK31015.1"/>
    <property type="molecule type" value="Genomic_DNA"/>
</dbReference>
<dbReference type="PANTHER" id="PTHR43434:SF26">
    <property type="entry name" value="PYROPHOSPHATASE PPAX"/>
    <property type="match status" value="1"/>
</dbReference>
<dbReference type="SUPFAM" id="SSF56784">
    <property type="entry name" value="HAD-like"/>
    <property type="match status" value="1"/>
</dbReference>
<dbReference type="InterPro" id="IPR041492">
    <property type="entry name" value="HAD_2"/>
</dbReference>
<dbReference type="SFLD" id="SFLDG01129">
    <property type="entry name" value="C1.5:_HAD__Beta-PGM__Phosphata"/>
    <property type="match status" value="1"/>
</dbReference>
<dbReference type="Gene3D" id="3.40.50.1000">
    <property type="entry name" value="HAD superfamily/HAD-like"/>
    <property type="match status" value="1"/>
</dbReference>
<dbReference type="SFLD" id="SFLDS00003">
    <property type="entry name" value="Haloacid_Dehalogenase"/>
    <property type="match status" value="1"/>
</dbReference>
<dbReference type="Proteomes" id="UP000274920">
    <property type="component" value="Unassembled WGS sequence"/>
</dbReference>
<dbReference type="InterPro" id="IPR050155">
    <property type="entry name" value="HAD-like_hydrolase_sf"/>
</dbReference>
<proteinExistence type="predicted"/>
<dbReference type="AlphaFoldDB" id="A0A426DE38"/>
<dbReference type="InterPro" id="IPR006439">
    <property type="entry name" value="HAD-SF_hydro_IA"/>
</dbReference>
<dbReference type="GO" id="GO:0008967">
    <property type="term" value="F:phosphoglycolate phosphatase activity"/>
    <property type="evidence" value="ECO:0007669"/>
    <property type="project" value="TreeGrafter"/>
</dbReference>
<reference evidence="1" key="1">
    <citation type="submission" date="2018-10" db="EMBL/GenBank/DDBJ databases">
        <title>Schaedlerella arabinophila gen. nov. sp. nov., isolated from the mouse intestinal tract and comparative analysis with the genome of the closely related altered Schaedler flora strain ASF502.</title>
        <authorList>
            <person name="Miyake S."/>
            <person name="Soh M."/>
            <person name="Seedorf H."/>
        </authorList>
    </citation>
    <scope>NUCLEOTIDE SEQUENCE [LARGE SCALE GENOMIC DNA]</scope>
    <source>
        <strain evidence="1">DSM 106076</strain>
    </source>
</reference>
<evidence type="ECO:0000313" key="1">
    <source>
        <dbReference type="EMBL" id="RRK31015.1"/>
    </source>
</evidence>
<dbReference type="GO" id="GO:0006281">
    <property type="term" value="P:DNA repair"/>
    <property type="evidence" value="ECO:0007669"/>
    <property type="project" value="TreeGrafter"/>
</dbReference>
<dbReference type="Gene3D" id="1.10.150.240">
    <property type="entry name" value="Putative phosphatase, domain 2"/>
    <property type="match status" value="1"/>
</dbReference>
<dbReference type="NCBIfam" id="TIGR01549">
    <property type="entry name" value="HAD-SF-IA-v1"/>
    <property type="match status" value="1"/>
</dbReference>
<accession>A0A426DE38</accession>
<dbReference type="RefSeq" id="WP_125126767.1">
    <property type="nucleotide sequence ID" value="NZ_RHJS01000002.1"/>
</dbReference>
<dbReference type="InterPro" id="IPR023198">
    <property type="entry name" value="PGP-like_dom2"/>
</dbReference>
<dbReference type="PANTHER" id="PTHR43434">
    <property type="entry name" value="PHOSPHOGLYCOLATE PHOSPHATASE"/>
    <property type="match status" value="1"/>
</dbReference>
<gene>
    <name evidence="1" type="ORF">EBB54_06245</name>
</gene>
<sequence length="206" mass="23430">MKYRHIVFDIDGTLIDTEYAVLHSLQDTLRAISGKELPVSELTFALGITGKDALEILGIKDLSRAQGLWDTYWRGYADTVRVFDGIIELLDHLQRLGCRMGIVTSQTREEFRQNFCPFGIRPYFKTIVRAEDTREHKPSAAPLFKYLETAEADERQVLYIGDSPYDSQCAENAGIDFALAVWGSRQESIRANYFLKSPLDLITLIT</sequence>
<keyword evidence="2" id="KW-1185">Reference proteome</keyword>
<keyword evidence="1" id="KW-0378">Hydrolase</keyword>
<dbReference type="InterPro" id="IPR036412">
    <property type="entry name" value="HAD-like_sf"/>
</dbReference>